<dbReference type="Proteomes" id="UP000198999">
    <property type="component" value="Unassembled WGS sequence"/>
</dbReference>
<evidence type="ECO:0000313" key="2">
    <source>
        <dbReference type="EMBL" id="SEP69017.1"/>
    </source>
</evidence>
<feature type="chain" id="PRO_5011755151" evidence="1">
    <location>
        <begin position="24"/>
        <end position="300"/>
    </location>
</feature>
<protein>
    <submittedName>
        <fullName evidence="2">Uncharacterized protein</fullName>
    </submittedName>
</protein>
<dbReference type="AlphaFoldDB" id="A0A1H8ZXP5"/>
<dbReference type="SUPFAM" id="SSF51445">
    <property type="entry name" value="(Trans)glycosidases"/>
    <property type="match status" value="1"/>
</dbReference>
<reference evidence="2 3" key="1">
    <citation type="submission" date="2016-10" db="EMBL/GenBank/DDBJ databases">
        <authorList>
            <person name="de Groot N.N."/>
        </authorList>
    </citation>
    <scope>NUCLEOTIDE SEQUENCE [LARGE SCALE GENOMIC DNA]</scope>
    <source>
        <strain evidence="2 3">DSM 21035</strain>
    </source>
</reference>
<dbReference type="STRING" id="419940.SAMN05421824_0068"/>
<keyword evidence="3" id="KW-1185">Reference proteome</keyword>
<sequence length="300" mass="33290">MKNITFIFILKLLLILGVSFTNAQNQFPYDAINLTNGAFDASLNINTSAGESPFNNLLLGSNVDFNTSIARLLLSRAPLFASDGTLINSNAANQGFNSINGQQFIADNDPVVLRFPQGVFANTYHWEQVLDENGQEIAAADSRHIIDPFIVNGRVISQHNSPVSVRIGYPSLRSIFDTAANNGKPLDLLTVLSIIGNDADSNGRRWSSMIEDGHDVRDMELGNEFFFRSQRSGTISTEAQWVARARQIVENIKNRASALNRTVRFAIPISFRGGDPTRSQSNRDFHQNYNDLITVDESFF</sequence>
<dbReference type="OrthoDB" id="9758333at2"/>
<organism evidence="2 3">
    <name type="scientific">Hyunsoonleella jejuensis</name>
    <dbReference type="NCBI Taxonomy" id="419940"/>
    <lineage>
        <taxon>Bacteria</taxon>
        <taxon>Pseudomonadati</taxon>
        <taxon>Bacteroidota</taxon>
        <taxon>Flavobacteriia</taxon>
        <taxon>Flavobacteriales</taxon>
        <taxon>Flavobacteriaceae</taxon>
    </lineage>
</organism>
<name>A0A1H8ZXP5_9FLAO</name>
<proteinExistence type="predicted"/>
<dbReference type="EMBL" id="FOFN01000001">
    <property type="protein sequence ID" value="SEP69017.1"/>
    <property type="molecule type" value="Genomic_DNA"/>
</dbReference>
<dbReference type="InterPro" id="IPR017853">
    <property type="entry name" value="GH"/>
</dbReference>
<gene>
    <name evidence="2" type="ORF">SAMN05421824_0068</name>
</gene>
<keyword evidence="1" id="KW-0732">Signal</keyword>
<accession>A0A1H8ZXP5</accession>
<evidence type="ECO:0000256" key="1">
    <source>
        <dbReference type="SAM" id="SignalP"/>
    </source>
</evidence>
<feature type="signal peptide" evidence="1">
    <location>
        <begin position="1"/>
        <end position="23"/>
    </location>
</feature>
<dbReference type="RefSeq" id="WP_092573975.1">
    <property type="nucleotide sequence ID" value="NZ_FOFN01000001.1"/>
</dbReference>
<evidence type="ECO:0000313" key="3">
    <source>
        <dbReference type="Proteomes" id="UP000198999"/>
    </source>
</evidence>